<keyword evidence="2" id="KW-0472">Membrane</keyword>
<feature type="compositionally biased region" description="Low complexity" evidence="1">
    <location>
        <begin position="39"/>
        <end position="50"/>
    </location>
</feature>
<keyword evidence="4" id="KW-1185">Reference proteome</keyword>
<gene>
    <name evidence="3" type="ORF">HGRIS_007948</name>
</gene>
<dbReference type="PANTHER" id="PTHR37848:SF1">
    <property type="entry name" value="SUN DOMAIN-CONTAINING PROTEIN"/>
    <property type="match status" value="1"/>
</dbReference>
<reference evidence="4" key="1">
    <citation type="submission" date="2024-06" db="EMBL/GenBank/DDBJ databases">
        <title>Multi-omics analyses provide insights into the biosynthesis of the anticancer antibiotic pleurotin in Hohenbuehelia grisea.</title>
        <authorList>
            <person name="Weaver J.A."/>
            <person name="Alberti F."/>
        </authorList>
    </citation>
    <scope>NUCLEOTIDE SEQUENCE [LARGE SCALE GENOMIC DNA]</scope>
    <source>
        <strain evidence="4">T-177</strain>
    </source>
</reference>
<feature type="compositionally biased region" description="Basic and acidic residues" evidence="1">
    <location>
        <begin position="9"/>
        <end position="27"/>
    </location>
</feature>
<name>A0ABR3J6U8_9AGAR</name>
<keyword evidence="2" id="KW-0812">Transmembrane</keyword>
<feature type="compositionally biased region" description="Basic and acidic residues" evidence="1">
    <location>
        <begin position="402"/>
        <end position="414"/>
    </location>
</feature>
<proteinExistence type="predicted"/>
<organism evidence="3 4">
    <name type="scientific">Hohenbuehelia grisea</name>
    <dbReference type="NCBI Taxonomy" id="104357"/>
    <lineage>
        <taxon>Eukaryota</taxon>
        <taxon>Fungi</taxon>
        <taxon>Dikarya</taxon>
        <taxon>Basidiomycota</taxon>
        <taxon>Agaricomycotina</taxon>
        <taxon>Agaricomycetes</taxon>
        <taxon>Agaricomycetidae</taxon>
        <taxon>Agaricales</taxon>
        <taxon>Pleurotineae</taxon>
        <taxon>Pleurotaceae</taxon>
        <taxon>Hohenbuehelia</taxon>
    </lineage>
</organism>
<evidence type="ECO:0000313" key="3">
    <source>
        <dbReference type="EMBL" id="KAL0951227.1"/>
    </source>
</evidence>
<feature type="region of interest" description="Disordered" evidence="1">
    <location>
        <begin position="382"/>
        <end position="414"/>
    </location>
</feature>
<accession>A0ABR3J6U8</accession>
<evidence type="ECO:0000256" key="2">
    <source>
        <dbReference type="SAM" id="Phobius"/>
    </source>
</evidence>
<feature type="region of interest" description="Disordered" evidence="1">
    <location>
        <begin position="1"/>
        <end position="60"/>
    </location>
</feature>
<dbReference type="Proteomes" id="UP001556367">
    <property type="component" value="Unassembled WGS sequence"/>
</dbReference>
<evidence type="ECO:0000313" key="4">
    <source>
        <dbReference type="Proteomes" id="UP001556367"/>
    </source>
</evidence>
<sequence>MLVDIPNDMAKEPLLPKDPLNSEHVDYDDAPPPFPGHDANYNAASSSSNATVAGPSTVPSGSTLARNINESIPVPGGEEAPPQFTPYEAEFFEVGDGDIVSHDPHLNSDGEALFRFLLSQSATPPSYRLHCRGTHVEHRTRWVNVERNGRWETRHETYTETITDFDFRIDIGQHIVAAPVHWSVGDGEAVYRGGMVREVDPMRDGRRAAIPMETRVYKDWVEERTARGVPPWVPARDAWREGAPEQTDARSVLRSSKTLREWADEYCASPKYLKEFVYEKVVYGWNVQELENAVRLAISSAPYSGDISVNFEYRCSKIYVRPDNWLSRTLSNKWLKFLLWILLIYPFIWLFKRFHSRGGGRWEVCGGAYALKRWVPVGAGPNAHRSNSRDGLDPKPLPPGDDSQHNRTIDTPDGQRELVGVREGEWFRVWHHTIINAVANRFQSSQPLYVPTGSSVVGMLLDGY</sequence>
<keyword evidence="2" id="KW-1133">Transmembrane helix</keyword>
<feature type="transmembrane region" description="Helical" evidence="2">
    <location>
        <begin position="334"/>
        <end position="351"/>
    </location>
</feature>
<dbReference type="PANTHER" id="PTHR37848">
    <property type="entry name" value="EXPRESSED PROTEIN"/>
    <property type="match status" value="1"/>
</dbReference>
<comment type="caution">
    <text evidence="3">The sequence shown here is derived from an EMBL/GenBank/DDBJ whole genome shotgun (WGS) entry which is preliminary data.</text>
</comment>
<dbReference type="EMBL" id="JASNQZ010000011">
    <property type="protein sequence ID" value="KAL0951227.1"/>
    <property type="molecule type" value="Genomic_DNA"/>
</dbReference>
<protein>
    <submittedName>
        <fullName evidence="3">Uncharacterized protein</fullName>
    </submittedName>
</protein>
<evidence type="ECO:0000256" key="1">
    <source>
        <dbReference type="SAM" id="MobiDB-lite"/>
    </source>
</evidence>